<keyword evidence="3" id="KW-1003">Cell membrane</keyword>
<evidence type="ECO:0000256" key="5">
    <source>
        <dbReference type="ARBA" id="ARBA00022989"/>
    </source>
</evidence>
<evidence type="ECO:0000313" key="10">
    <source>
        <dbReference type="EMBL" id="SFT87112.1"/>
    </source>
</evidence>
<dbReference type="CDD" id="cd17321">
    <property type="entry name" value="MFS_MMR_MDR_like"/>
    <property type="match status" value="1"/>
</dbReference>
<feature type="transmembrane region" description="Helical" evidence="8">
    <location>
        <begin position="341"/>
        <end position="363"/>
    </location>
</feature>
<feature type="compositionally biased region" description="Low complexity" evidence="7">
    <location>
        <begin position="20"/>
        <end position="40"/>
    </location>
</feature>
<dbReference type="PROSITE" id="PS50850">
    <property type="entry name" value="MFS"/>
    <property type="match status" value="1"/>
</dbReference>
<dbReference type="Gene3D" id="1.20.1720.10">
    <property type="entry name" value="Multidrug resistance protein D"/>
    <property type="match status" value="1"/>
</dbReference>
<keyword evidence="5 8" id="KW-1133">Transmembrane helix</keyword>
<evidence type="ECO:0000256" key="8">
    <source>
        <dbReference type="SAM" id="Phobius"/>
    </source>
</evidence>
<dbReference type="InterPro" id="IPR036259">
    <property type="entry name" value="MFS_trans_sf"/>
</dbReference>
<evidence type="ECO:0000256" key="6">
    <source>
        <dbReference type="ARBA" id="ARBA00023136"/>
    </source>
</evidence>
<evidence type="ECO:0000256" key="4">
    <source>
        <dbReference type="ARBA" id="ARBA00022692"/>
    </source>
</evidence>
<keyword evidence="4 8" id="KW-0812">Transmembrane</keyword>
<sequence length="515" mass="51131">MSAHPTAEPAAHTAERPHGPSHGAPPAHAHGQPVHPAPGHSAAAADDEPRRPWTVFALMIAAQFMVILDVSVVNVALPSIGEDLRLSATHYQWVISAYVLLSGGLLLLGGRIADLLNRRGAFLAGIGLFTAASLVSGLAQTPLTLILGRAAQGAGAALLTPAALSIIMTAYAGRQRQTALAVWGTVGSLGIAAGVLFGGALTSALGWRAVFFINVPIGAAVVLGTMRSVARGGSQPGALRRLDVPGALTLVGGLLALVFGIEATRSAGWTAPRTWVSLILAAALLGAFALLERRAADPLVPPATWRIRSLVSASAVMAGVTGVVVGAIFLTSLYLQGVLGASAVVTGLRFLPLAAAITAAATVASKVIGHVGARALILTGLPIMAVGVLLLSAHAGGTSYAADVLPGLLLVGAGVGPMFVAIAVAAMSDVPDDQSGLASGLMMTGHEIGAALGVAGLTAVAGDLATSAGLIDGYGRAFAATAGVLAALFLLTLLTVPAGKPVAGAGVHGPGGHGH</sequence>
<dbReference type="Gene3D" id="1.20.1250.20">
    <property type="entry name" value="MFS general substrate transporter like domains"/>
    <property type="match status" value="1"/>
</dbReference>
<name>A0A1I7BIX2_9ACTN</name>
<evidence type="ECO:0000256" key="7">
    <source>
        <dbReference type="SAM" id="MobiDB-lite"/>
    </source>
</evidence>
<evidence type="ECO:0000256" key="2">
    <source>
        <dbReference type="ARBA" id="ARBA00022448"/>
    </source>
</evidence>
<evidence type="ECO:0000256" key="3">
    <source>
        <dbReference type="ARBA" id="ARBA00022475"/>
    </source>
</evidence>
<feature type="transmembrane region" description="Helical" evidence="8">
    <location>
        <begin position="477"/>
        <end position="496"/>
    </location>
</feature>
<accession>A0A1I7BIX2</accession>
<dbReference type="PANTHER" id="PTHR42718">
    <property type="entry name" value="MAJOR FACILITATOR SUPERFAMILY MULTIDRUG TRANSPORTER MFSC"/>
    <property type="match status" value="1"/>
</dbReference>
<feature type="transmembrane region" description="Helical" evidence="8">
    <location>
        <begin position="273"/>
        <end position="291"/>
    </location>
</feature>
<proteinExistence type="predicted"/>
<feature type="transmembrane region" description="Helical" evidence="8">
    <location>
        <begin position="120"/>
        <end position="139"/>
    </location>
</feature>
<feature type="transmembrane region" description="Helical" evidence="8">
    <location>
        <begin position="89"/>
        <end position="108"/>
    </location>
</feature>
<dbReference type="OrthoDB" id="7375466at2"/>
<feature type="transmembrane region" description="Helical" evidence="8">
    <location>
        <begin position="448"/>
        <end position="471"/>
    </location>
</feature>
<feature type="transmembrane region" description="Helical" evidence="8">
    <location>
        <begin position="55"/>
        <end position="77"/>
    </location>
</feature>
<feature type="transmembrane region" description="Helical" evidence="8">
    <location>
        <begin position="242"/>
        <end position="261"/>
    </location>
</feature>
<dbReference type="GO" id="GO:0022857">
    <property type="term" value="F:transmembrane transporter activity"/>
    <property type="evidence" value="ECO:0007669"/>
    <property type="project" value="InterPro"/>
</dbReference>
<reference evidence="11" key="1">
    <citation type="submission" date="2016-10" db="EMBL/GenBank/DDBJ databases">
        <authorList>
            <person name="Varghese N."/>
            <person name="Submissions S."/>
        </authorList>
    </citation>
    <scope>NUCLEOTIDE SEQUENCE [LARGE SCALE GENOMIC DNA]</scope>
    <source>
        <strain evidence="11">DSM 46136</strain>
    </source>
</reference>
<dbReference type="STRING" id="1296565.SAMN05660657_03623"/>
<dbReference type="GO" id="GO:0005886">
    <property type="term" value="C:plasma membrane"/>
    <property type="evidence" value="ECO:0007669"/>
    <property type="project" value="UniProtKB-SubCell"/>
</dbReference>
<protein>
    <submittedName>
        <fullName evidence="10">Drug resistance transporter, EmrB/QacA subfamily</fullName>
    </submittedName>
</protein>
<gene>
    <name evidence="10" type="ORF">SAMN05660657_03623</name>
</gene>
<feature type="transmembrane region" description="Helical" evidence="8">
    <location>
        <begin position="375"/>
        <end position="395"/>
    </location>
</feature>
<evidence type="ECO:0000313" key="11">
    <source>
        <dbReference type="Proteomes" id="UP000199546"/>
    </source>
</evidence>
<feature type="transmembrane region" description="Helical" evidence="8">
    <location>
        <begin position="311"/>
        <end position="335"/>
    </location>
</feature>
<keyword evidence="6 8" id="KW-0472">Membrane</keyword>
<evidence type="ECO:0000259" key="9">
    <source>
        <dbReference type="PROSITE" id="PS50850"/>
    </source>
</evidence>
<dbReference type="Pfam" id="PF07690">
    <property type="entry name" value="MFS_1"/>
    <property type="match status" value="2"/>
</dbReference>
<keyword evidence="2" id="KW-0813">Transport</keyword>
<feature type="transmembrane region" description="Helical" evidence="8">
    <location>
        <begin position="151"/>
        <end position="173"/>
    </location>
</feature>
<feature type="transmembrane region" description="Helical" evidence="8">
    <location>
        <begin position="180"/>
        <end position="201"/>
    </location>
</feature>
<dbReference type="EMBL" id="FPBA01000014">
    <property type="protein sequence ID" value="SFT87112.1"/>
    <property type="molecule type" value="Genomic_DNA"/>
</dbReference>
<feature type="region of interest" description="Disordered" evidence="7">
    <location>
        <begin position="1"/>
        <end position="46"/>
    </location>
</feature>
<dbReference type="Proteomes" id="UP000199546">
    <property type="component" value="Unassembled WGS sequence"/>
</dbReference>
<feature type="compositionally biased region" description="Low complexity" evidence="7">
    <location>
        <begin position="1"/>
        <end position="12"/>
    </location>
</feature>
<dbReference type="SUPFAM" id="SSF103473">
    <property type="entry name" value="MFS general substrate transporter"/>
    <property type="match status" value="1"/>
</dbReference>
<dbReference type="InterPro" id="IPR011701">
    <property type="entry name" value="MFS"/>
</dbReference>
<dbReference type="RefSeq" id="WP_093581432.1">
    <property type="nucleotide sequence ID" value="NZ_FPBA01000014.1"/>
</dbReference>
<comment type="subcellular location">
    <subcellularLocation>
        <location evidence="1">Cell membrane</location>
        <topology evidence="1">Multi-pass membrane protein</topology>
    </subcellularLocation>
</comment>
<feature type="transmembrane region" description="Helical" evidence="8">
    <location>
        <begin position="407"/>
        <end position="427"/>
    </location>
</feature>
<evidence type="ECO:0000256" key="1">
    <source>
        <dbReference type="ARBA" id="ARBA00004651"/>
    </source>
</evidence>
<feature type="domain" description="Major facilitator superfamily (MFS) profile" evidence="9">
    <location>
        <begin position="55"/>
        <end position="500"/>
    </location>
</feature>
<dbReference type="PANTHER" id="PTHR42718:SF46">
    <property type="entry name" value="BLR6921 PROTEIN"/>
    <property type="match status" value="1"/>
</dbReference>
<dbReference type="AlphaFoldDB" id="A0A1I7BIX2"/>
<organism evidence="10 11">
    <name type="scientific">Geodermatophilus amargosae</name>
    <dbReference type="NCBI Taxonomy" id="1296565"/>
    <lineage>
        <taxon>Bacteria</taxon>
        <taxon>Bacillati</taxon>
        <taxon>Actinomycetota</taxon>
        <taxon>Actinomycetes</taxon>
        <taxon>Geodermatophilales</taxon>
        <taxon>Geodermatophilaceae</taxon>
        <taxon>Geodermatophilus</taxon>
    </lineage>
</organism>
<dbReference type="InterPro" id="IPR020846">
    <property type="entry name" value="MFS_dom"/>
</dbReference>
<keyword evidence="11" id="KW-1185">Reference proteome</keyword>